<organism evidence="2 3">
    <name type="scientific">Baudoinia panamericana (strain UAMH 10762)</name>
    <name type="common">Angels' share fungus</name>
    <name type="synonym">Baudoinia compniacensis (strain UAMH 10762)</name>
    <dbReference type="NCBI Taxonomy" id="717646"/>
    <lineage>
        <taxon>Eukaryota</taxon>
        <taxon>Fungi</taxon>
        <taxon>Dikarya</taxon>
        <taxon>Ascomycota</taxon>
        <taxon>Pezizomycotina</taxon>
        <taxon>Dothideomycetes</taxon>
        <taxon>Dothideomycetidae</taxon>
        <taxon>Mycosphaerellales</taxon>
        <taxon>Teratosphaeriaceae</taxon>
        <taxon>Baudoinia</taxon>
    </lineage>
</organism>
<dbReference type="GeneID" id="19107119"/>
<dbReference type="PANTHER" id="PTHR37792:SF1">
    <property type="entry name" value="RIBONUCLEASE MRP PROTEIN SUBUNIT RMP1"/>
    <property type="match status" value="1"/>
</dbReference>
<dbReference type="OMA" id="VIPRCYI"/>
<proteinExistence type="predicted"/>
<dbReference type="RefSeq" id="XP_007675800.1">
    <property type="nucleotide sequence ID" value="XM_007677610.1"/>
</dbReference>
<dbReference type="GO" id="GO:0042134">
    <property type="term" value="F:rRNA primary transcript binding"/>
    <property type="evidence" value="ECO:0007669"/>
    <property type="project" value="InterPro"/>
</dbReference>
<evidence type="ECO:0000259" key="1">
    <source>
        <dbReference type="Pfam" id="PF20945"/>
    </source>
</evidence>
<dbReference type="PANTHER" id="PTHR37792">
    <property type="entry name" value="RIBONUCLEASE MRP PROTEIN SUBUNIT RMP1"/>
    <property type="match status" value="1"/>
</dbReference>
<reference evidence="2 3" key="1">
    <citation type="journal article" date="2012" name="PLoS Pathog.">
        <title>Diverse lifestyles and strategies of plant pathogenesis encoded in the genomes of eighteen Dothideomycetes fungi.</title>
        <authorList>
            <person name="Ohm R.A."/>
            <person name="Feau N."/>
            <person name="Henrissat B."/>
            <person name="Schoch C.L."/>
            <person name="Horwitz B.A."/>
            <person name="Barry K.W."/>
            <person name="Condon B.J."/>
            <person name="Copeland A.C."/>
            <person name="Dhillon B."/>
            <person name="Glaser F."/>
            <person name="Hesse C.N."/>
            <person name="Kosti I."/>
            <person name="LaButti K."/>
            <person name="Lindquist E.A."/>
            <person name="Lucas S."/>
            <person name="Salamov A.A."/>
            <person name="Bradshaw R.E."/>
            <person name="Ciuffetti L."/>
            <person name="Hamelin R.C."/>
            <person name="Kema G.H.J."/>
            <person name="Lawrence C."/>
            <person name="Scott J.A."/>
            <person name="Spatafora J.W."/>
            <person name="Turgeon B.G."/>
            <person name="de Wit P.J.G.M."/>
            <person name="Zhong S."/>
            <person name="Goodwin S.B."/>
            <person name="Grigoriev I.V."/>
        </authorList>
    </citation>
    <scope>NUCLEOTIDE SEQUENCE [LARGE SCALE GENOMIC DNA]</scope>
    <source>
        <strain evidence="2 3">UAMH 10762</strain>
    </source>
</reference>
<dbReference type="AlphaFoldDB" id="M2NEK6"/>
<protein>
    <recommendedName>
        <fullName evidence="1">RNase MRP protein 1 RNA binding domain-containing protein</fullName>
    </recommendedName>
</protein>
<dbReference type="STRING" id="717646.M2NEK6"/>
<dbReference type="EMBL" id="KB445554">
    <property type="protein sequence ID" value="EMC97400.1"/>
    <property type="molecule type" value="Genomic_DNA"/>
</dbReference>
<dbReference type="OrthoDB" id="5414547at2759"/>
<keyword evidence="3" id="KW-1185">Reference proteome</keyword>
<dbReference type="CDD" id="cd22573">
    <property type="entry name" value="RMP1_RBD"/>
    <property type="match status" value="1"/>
</dbReference>
<evidence type="ECO:0000313" key="3">
    <source>
        <dbReference type="Proteomes" id="UP000011761"/>
    </source>
</evidence>
<evidence type="ECO:0000313" key="2">
    <source>
        <dbReference type="EMBL" id="EMC97400.1"/>
    </source>
</evidence>
<sequence length="231" mass="26448">MARRWAADLSSADAERIDHIANILHLFHHRNKNQHRRSVWWRHFSLFRKQLNLVRLDVENLTEMPKTHVDKRRKNYWSEALVPIWQRAFSQLTAEGRFAVLGLALMSTLAEACHIFHITAAFESIGQQEVEKVLEKFANEDWERSESEAVGSPRPMMEDVGEVIGREVVPLDPIATKFEATATLGHRVVGTPGQRLTPISNDAVKIRRTHATMKPKSRARNAIDDLFSELG</sequence>
<dbReference type="eggNOG" id="ENOG502S2QW">
    <property type="taxonomic scope" value="Eukaryota"/>
</dbReference>
<dbReference type="KEGG" id="bcom:BAUCODRAFT_106861"/>
<dbReference type="GO" id="GO:0000466">
    <property type="term" value="P:maturation of 5.8S rRNA from tricistronic rRNA transcript (SSU-rRNA, 5.8S rRNA, LSU-rRNA)"/>
    <property type="evidence" value="ECO:0007669"/>
    <property type="project" value="TreeGrafter"/>
</dbReference>
<dbReference type="HOGENOM" id="CLU_031977_1_0_1"/>
<dbReference type="InterPro" id="IPR047205">
    <property type="entry name" value="RMP1"/>
</dbReference>
<gene>
    <name evidence="2" type="ORF">BAUCODRAFT_106861</name>
</gene>
<dbReference type="GO" id="GO:0000172">
    <property type="term" value="C:ribonuclease MRP complex"/>
    <property type="evidence" value="ECO:0007669"/>
    <property type="project" value="InterPro"/>
</dbReference>
<dbReference type="InterPro" id="IPR047204">
    <property type="entry name" value="RMP1_RBD"/>
</dbReference>
<dbReference type="Proteomes" id="UP000011761">
    <property type="component" value="Unassembled WGS sequence"/>
</dbReference>
<dbReference type="GO" id="GO:0000294">
    <property type="term" value="P:nuclear-transcribed mRNA catabolic process, RNase MRP-dependent"/>
    <property type="evidence" value="ECO:0007669"/>
    <property type="project" value="TreeGrafter"/>
</dbReference>
<name>M2NEK6_BAUPA</name>
<feature type="domain" description="RNase MRP protein 1 RNA binding" evidence="1">
    <location>
        <begin position="23"/>
        <end position="111"/>
    </location>
</feature>
<accession>M2NEK6</accession>
<dbReference type="Pfam" id="PF20945">
    <property type="entry name" value="RMP1"/>
    <property type="match status" value="1"/>
</dbReference>